<evidence type="ECO:0000256" key="7">
    <source>
        <dbReference type="ARBA" id="ARBA00022962"/>
    </source>
</evidence>
<dbReference type="GO" id="GO:0019856">
    <property type="term" value="P:pyrimidine nucleobase biosynthetic process"/>
    <property type="evidence" value="ECO:0007669"/>
    <property type="project" value="TreeGrafter"/>
</dbReference>
<reference evidence="11" key="1">
    <citation type="journal article" date="2014" name="Front. Microbiol.">
        <title>High frequency of phylogenetically diverse reductive dehalogenase-homologous genes in deep subseafloor sedimentary metagenomes.</title>
        <authorList>
            <person name="Kawai M."/>
            <person name="Futagami T."/>
            <person name="Toyoda A."/>
            <person name="Takaki Y."/>
            <person name="Nishi S."/>
            <person name="Hori S."/>
            <person name="Arai W."/>
            <person name="Tsubouchi T."/>
            <person name="Morono Y."/>
            <person name="Uchiyama I."/>
            <person name="Ito T."/>
            <person name="Fujiyama A."/>
            <person name="Inagaki F."/>
            <person name="Takami H."/>
        </authorList>
    </citation>
    <scope>NUCLEOTIDE SEQUENCE</scope>
    <source>
        <strain evidence="11">Expedition CK06-06</strain>
    </source>
</reference>
<dbReference type="InterPro" id="IPR017926">
    <property type="entry name" value="GATASE"/>
</dbReference>
<dbReference type="GO" id="GO:0005829">
    <property type="term" value="C:cytosol"/>
    <property type="evidence" value="ECO:0007669"/>
    <property type="project" value="TreeGrafter"/>
</dbReference>
<comment type="pathway">
    <text evidence="1">Pyrimidine metabolism; CTP biosynthesis via de novo pathway; CTP from UDP: step 2/2.</text>
</comment>
<dbReference type="UniPathway" id="UPA00159">
    <property type="reaction ID" value="UER00277"/>
</dbReference>
<dbReference type="GO" id="GO:0042802">
    <property type="term" value="F:identical protein binding"/>
    <property type="evidence" value="ECO:0007669"/>
    <property type="project" value="TreeGrafter"/>
</dbReference>
<organism evidence="11">
    <name type="scientific">marine sediment metagenome</name>
    <dbReference type="NCBI Taxonomy" id="412755"/>
    <lineage>
        <taxon>unclassified sequences</taxon>
        <taxon>metagenomes</taxon>
        <taxon>ecological metagenomes</taxon>
    </lineage>
</organism>
<dbReference type="InterPro" id="IPR029062">
    <property type="entry name" value="Class_I_gatase-like"/>
</dbReference>
<evidence type="ECO:0000259" key="10">
    <source>
        <dbReference type="Pfam" id="PF00117"/>
    </source>
</evidence>
<dbReference type="PANTHER" id="PTHR11550">
    <property type="entry name" value="CTP SYNTHASE"/>
    <property type="match status" value="1"/>
</dbReference>
<evidence type="ECO:0000256" key="8">
    <source>
        <dbReference type="ARBA" id="ARBA00022975"/>
    </source>
</evidence>
<comment type="similarity">
    <text evidence="2">Belongs to the CTP synthase family.</text>
</comment>
<dbReference type="GO" id="GO:0003883">
    <property type="term" value="F:CTP synthase activity"/>
    <property type="evidence" value="ECO:0007669"/>
    <property type="project" value="UniProtKB-EC"/>
</dbReference>
<dbReference type="SUPFAM" id="SSF52317">
    <property type="entry name" value="Class I glutamine amidotransferase-like"/>
    <property type="match status" value="1"/>
</dbReference>
<evidence type="ECO:0000256" key="3">
    <source>
        <dbReference type="ARBA" id="ARBA00012291"/>
    </source>
</evidence>
<sequence length="155" mass="18212">MQAASIEFARHTASLRNANSSEFNAKTPHKIFFKWRKLKGIKDMGGTMRLGQFMCRLKKRSFAEKAYGKMVIYERHRHRYEFNPEYEEVLAKAGLLISGRNPEHKLVEIVEIKNHPWFLGCQFHPEFKSKPLNPHPLFKAFIGASYAYRCKRNTH</sequence>
<dbReference type="AlphaFoldDB" id="X0VX19"/>
<accession>X0VX19</accession>
<name>X0VX19_9ZZZZ</name>
<comment type="caution">
    <text evidence="11">The sequence shown here is derived from an EMBL/GenBank/DDBJ whole genome shotgun (WGS) entry which is preliminary data.</text>
</comment>
<keyword evidence="4" id="KW-0436">Ligase</keyword>
<evidence type="ECO:0000313" key="11">
    <source>
        <dbReference type="EMBL" id="GAG22969.1"/>
    </source>
</evidence>
<gene>
    <name evidence="11" type="ORF">S01H1_58863</name>
</gene>
<evidence type="ECO:0000256" key="5">
    <source>
        <dbReference type="ARBA" id="ARBA00022741"/>
    </source>
</evidence>
<keyword evidence="5" id="KW-0547">Nucleotide-binding</keyword>
<dbReference type="Pfam" id="PF00117">
    <property type="entry name" value="GATase"/>
    <property type="match status" value="1"/>
</dbReference>
<evidence type="ECO:0000256" key="2">
    <source>
        <dbReference type="ARBA" id="ARBA00007533"/>
    </source>
</evidence>
<dbReference type="EC" id="6.3.4.2" evidence="3"/>
<dbReference type="PANTHER" id="PTHR11550:SF0">
    <property type="entry name" value="CTP SYNTHASE-RELATED"/>
    <property type="match status" value="1"/>
</dbReference>
<feature type="domain" description="Glutamine amidotransferase" evidence="10">
    <location>
        <begin position="1"/>
        <end position="142"/>
    </location>
</feature>
<proteinExistence type="inferred from homology"/>
<comment type="catalytic activity">
    <reaction evidence="9">
        <text>UTP + L-glutamine + ATP + H2O = CTP + L-glutamate + ADP + phosphate + 2 H(+)</text>
        <dbReference type="Rhea" id="RHEA:26426"/>
        <dbReference type="ChEBI" id="CHEBI:15377"/>
        <dbReference type="ChEBI" id="CHEBI:15378"/>
        <dbReference type="ChEBI" id="CHEBI:29985"/>
        <dbReference type="ChEBI" id="CHEBI:30616"/>
        <dbReference type="ChEBI" id="CHEBI:37563"/>
        <dbReference type="ChEBI" id="CHEBI:43474"/>
        <dbReference type="ChEBI" id="CHEBI:46398"/>
        <dbReference type="ChEBI" id="CHEBI:58359"/>
        <dbReference type="ChEBI" id="CHEBI:456216"/>
        <dbReference type="EC" id="6.3.4.2"/>
    </reaction>
</comment>
<keyword evidence="7" id="KW-0315">Glutamine amidotransferase</keyword>
<dbReference type="GO" id="GO:0005524">
    <property type="term" value="F:ATP binding"/>
    <property type="evidence" value="ECO:0007669"/>
    <property type="project" value="UniProtKB-KW"/>
</dbReference>
<protein>
    <recommendedName>
        <fullName evidence="3">CTP synthase (glutamine hydrolyzing)</fullName>
        <ecNumber evidence="3">6.3.4.2</ecNumber>
    </recommendedName>
</protein>
<dbReference type="InterPro" id="IPR004468">
    <property type="entry name" value="CTP_synthase"/>
</dbReference>
<keyword evidence="8" id="KW-0665">Pyrimidine biosynthesis</keyword>
<dbReference type="GO" id="GO:0044210">
    <property type="term" value="P:'de novo' CTP biosynthetic process"/>
    <property type="evidence" value="ECO:0007669"/>
    <property type="project" value="UniProtKB-UniPathway"/>
</dbReference>
<evidence type="ECO:0000256" key="4">
    <source>
        <dbReference type="ARBA" id="ARBA00022598"/>
    </source>
</evidence>
<dbReference type="Gene3D" id="3.40.50.880">
    <property type="match status" value="1"/>
</dbReference>
<evidence type="ECO:0000256" key="6">
    <source>
        <dbReference type="ARBA" id="ARBA00022840"/>
    </source>
</evidence>
<evidence type="ECO:0000256" key="1">
    <source>
        <dbReference type="ARBA" id="ARBA00005171"/>
    </source>
</evidence>
<evidence type="ECO:0000256" key="9">
    <source>
        <dbReference type="ARBA" id="ARBA00047781"/>
    </source>
</evidence>
<dbReference type="PROSITE" id="PS51273">
    <property type="entry name" value="GATASE_TYPE_1"/>
    <property type="match status" value="1"/>
</dbReference>
<dbReference type="EMBL" id="BARS01038470">
    <property type="protein sequence ID" value="GAG22969.1"/>
    <property type="molecule type" value="Genomic_DNA"/>
</dbReference>
<keyword evidence="6" id="KW-0067">ATP-binding</keyword>